<dbReference type="InterPro" id="IPR030397">
    <property type="entry name" value="SEPARIN_core_dom"/>
</dbReference>
<organism evidence="7 8">
    <name type="scientific">Athelia psychrophila</name>
    <dbReference type="NCBI Taxonomy" id="1759441"/>
    <lineage>
        <taxon>Eukaryota</taxon>
        <taxon>Fungi</taxon>
        <taxon>Dikarya</taxon>
        <taxon>Basidiomycota</taxon>
        <taxon>Agaricomycotina</taxon>
        <taxon>Agaricomycetes</taxon>
        <taxon>Agaricomycetidae</taxon>
        <taxon>Atheliales</taxon>
        <taxon>Atheliaceae</taxon>
        <taxon>Athelia</taxon>
    </lineage>
</organism>
<dbReference type="GO" id="GO:0005634">
    <property type="term" value="C:nucleus"/>
    <property type="evidence" value="ECO:0007669"/>
    <property type="project" value="InterPro"/>
</dbReference>
<dbReference type="GO" id="GO:0004197">
    <property type="term" value="F:cysteine-type endopeptidase activity"/>
    <property type="evidence" value="ECO:0007669"/>
    <property type="project" value="InterPro"/>
</dbReference>
<comment type="catalytic activity">
    <reaction evidence="1">
        <text>All bonds known to be hydrolyzed by this endopeptidase have arginine in P1 and an acidic residue in P4. P6 is often occupied by an acidic residue or by a hydroxy-amino-acid residue, the phosphorylation of which enhances cleavage.</text>
        <dbReference type="EC" id="3.4.22.49"/>
    </reaction>
</comment>
<dbReference type="EMBL" id="KV417511">
    <property type="protein sequence ID" value="KZP26948.1"/>
    <property type="molecule type" value="Genomic_DNA"/>
</dbReference>
<evidence type="ECO:0000313" key="7">
    <source>
        <dbReference type="EMBL" id="KZP26948.1"/>
    </source>
</evidence>
<protein>
    <recommendedName>
        <fullName evidence="2">separase</fullName>
        <ecNumber evidence="2">3.4.22.49</ecNumber>
    </recommendedName>
</protein>
<accession>A0A166QAV9</accession>
<feature type="compositionally biased region" description="Polar residues" evidence="5">
    <location>
        <begin position="1022"/>
        <end position="1046"/>
    </location>
</feature>
<dbReference type="InterPro" id="IPR005314">
    <property type="entry name" value="Peptidase_C50"/>
</dbReference>
<dbReference type="PANTHER" id="PTHR12792:SF0">
    <property type="entry name" value="SEPARIN"/>
    <property type="match status" value="1"/>
</dbReference>
<evidence type="ECO:0000313" key="8">
    <source>
        <dbReference type="Proteomes" id="UP000076532"/>
    </source>
</evidence>
<dbReference type="EC" id="3.4.22.49" evidence="2"/>
<evidence type="ECO:0000256" key="2">
    <source>
        <dbReference type="ARBA" id="ARBA00012489"/>
    </source>
</evidence>
<evidence type="ECO:0000256" key="5">
    <source>
        <dbReference type="SAM" id="MobiDB-lite"/>
    </source>
</evidence>
<evidence type="ECO:0000256" key="1">
    <source>
        <dbReference type="ARBA" id="ARBA00000451"/>
    </source>
</evidence>
<dbReference type="Gene3D" id="1.25.40.10">
    <property type="entry name" value="Tetratricopeptide repeat domain"/>
    <property type="match status" value="1"/>
</dbReference>
<dbReference type="Proteomes" id="UP000076532">
    <property type="component" value="Unassembled WGS sequence"/>
</dbReference>
<keyword evidence="4" id="KW-0159">Chromosome partition</keyword>
<name>A0A166QAV9_9AGAM</name>
<feature type="domain" description="Peptidase C50" evidence="6">
    <location>
        <begin position="1756"/>
        <end position="1853"/>
    </location>
</feature>
<proteinExistence type="predicted"/>
<evidence type="ECO:0000256" key="4">
    <source>
        <dbReference type="ARBA" id="ARBA00022829"/>
    </source>
</evidence>
<evidence type="ECO:0000259" key="6">
    <source>
        <dbReference type="PROSITE" id="PS51700"/>
    </source>
</evidence>
<dbReference type="PANTHER" id="PTHR12792">
    <property type="entry name" value="EXTRA SPINDLE POLES 1-RELATED"/>
    <property type="match status" value="1"/>
</dbReference>
<feature type="region of interest" description="Disordered" evidence="5">
    <location>
        <begin position="1006"/>
        <end position="1048"/>
    </location>
</feature>
<dbReference type="GO" id="GO:0005737">
    <property type="term" value="C:cytoplasm"/>
    <property type="evidence" value="ECO:0007669"/>
    <property type="project" value="TreeGrafter"/>
</dbReference>
<reference evidence="7 8" key="1">
    <citation type="journal article" date="2016" name="Mol. Biol. Evol.">
        <title>Comparative Genomics of Early-Diverging Mushroom-Forming Fungi Provides Insights into the Origins of Lignocellulose Decay Capabilities.</title>
        <authorList>
            <person name="Nagy L.G."/>
            <person name="Riley R."/>
            <person name="Tritt A."/>
            <person name="Adam C."/>
            <person name="Daum C."/>
            <person name="Floudas D."/>
            <person name="Sun H."/>
            <person name="Yadav J.S."/>
            <person name="Pangilinan J."/>
            <person name="Larsson K.H."/>
            <person name="Matsuura K."/>
            <person name="Barry K."/>
            <person name="Labutti K."/>
            <person name="Kuo R."/>
            <person name="Ohm R.A."/>
            <person name="Bhattacharya S.S."/>
            <person name="Shirouzu T."/>
            <person name="Yoshinaga Y."/>
            <person name="Martin F.M."/>
            <person name="Grigoriev I.V."/>
            <person name="Hibbett D.S."/>
        </authorList>
    </citation>
    <scope>NUCLEOTIDE SEQUENCE [LARGE SCALE GENOMIC DNA]</scope>
    <source>
        <strain evidence="7 8">CBS 109695</strain>
    </source>
</reference>
<dbReference type="OrthoDB" id="10255632at2759"/>
<sequence length="1943" mass="213446">MRAVNSASQRLSGIVQSGWKAGSGKKPTTAAGAVSVAVKSLKELRGMCPEDIDVERAASSIVGKLLALEMRDEALAALTEMQPALTRVYDSTNTNSKNSNNPLSLPLPCTVLTEMLQTLISTYFLQVITALSSSSSLPNLLIKASTGLMEWLPHLPSLPLKHKDSTLTRTYTLLTKSTITPTPSPPTAYALRTYALRCLVCTSPGTLTPNTFWDQTLKFAVSFVKTGEKDEVTREVMHTFALLVKAVEEREDRAMWLEGKGFMGFCEYWMAFAKRATDLETLNRIAILMRGASPSAPPSSSTAAHDTPQEQNVVAADALVIEGARICAVFTQTTAVIEQGTFVIEAHVDQDAHRTRGKVERALERLRRVGVKMIDSTPDGKGRAAEKELENLRSFLAGTAQKTTENLTPALDTLFVLARTSLVTTDYDTYTSSYDYLTQANAILGPEPALGLANYVRCVSGAYHNIAGTLYQDGKYAGAVRFLKEGCRVGGAALEMRARQKMEEKDTGAEDAWKSLREGLFRRWELLGICHSKMGDRRPAYDAFVESVKAYPYQDSAFGVPFDNSTPAKQLGIIIDRLTHIGACELLLQPADVSLHSSLGSRGAGVVGAVLERQAESLEANLWKEGVVAVVGGLLQDLEAVYQPQEVPLRRARVLLRQLEVGYKSGLDSSRHADDIGEEVLELLGRESFGEDTAAAHMCSQFRASLHLWLALHAHRRSDPAQTSVVAHNCEEAHRVLKALLEPTEPSPKRKTGKTMPVKTTTVVRLKAKAKAASVKKMDPVTPKSKKELVLVALSVQTTPPRATVSGKIPALHLDGFEKVLSLLQSVSHLLGLLGLVVVKVKLLDITRRLCDRHSGTSHEGYLLASIDLAHEYVKLGKTGKASTVFGQALIAVRNGQPSDEIRTTFLLRYSESLATVSSIHRSASAYCEALALSNALAGEAQGTTTAQRVIARVCTLERAAMAAHTYGLIQYAKDDMTASLEGLFQSLRLWNRGVETLARLNPQPIPVKASAEPDEDPFAMSSLNDALPSSDNQSSKPPELSTTKKTYARRPAMNGLEWRIVDGLLHTLFALSHAFFARGSPRESEYFAQQAQDLAESINAPAMVSRALMKKGEVQLHQGLLDDGYKSIMDAAELLERMPGADAANISRLRGYHSQLKAKHADARESYESAMGMLEELEALFAGLDCLPTSPRKSTGLSPKTAAINETIVPALLATVLRQHIWLLRDDAGASYQRLLERFANLPSLPETKSEENVLMAKLTLHNVYGRFRADMFLSSLIESTIAMPMGVSGDKLNRLSPSIQDILATLDSAESLFWADLALVARRGNVSRVRDAAVSLAMIRALQSSLGRAGKAGPVLTAALLDVSTAITLRRELLEAIQGKFPDAQGFDDLQWPLVTSNGTPLARPKTRMQGRLALMNSFNSDGNEDDNETDESALKQYWAGVQERYDSRPITLTGLSTSRADHLPKNWTVINITITEDQNTMFVTRQRATQQPLVFCLPLKGRRESQEDEHLTFEDALAELKAIIAESDQGTRAAVHVRKDDPQARAAWWGDRSALDKRMQELLANIEFCWLGAFKTIMSPPTDIPADVITDLRTRLDKVFKRSLQSQDRKQRASKKIRLDDNLLTCFSTLPANCRDEELEDLVYFILDLYQFHGVPVAIAEVDVDQVVVDLRTALEEHALKARGRVEPEADAHTFLVLDKNVQGIPWESVPILRGQSVSRIPSLEFLLDRVEFARVQKGAAAADIVDRADVDPRKAYYVLNPSGDLTGTEGRFSGWLRDMDDLGWEGTIGRPPSEQQFLNALRRKDLVVYFGHGGGEQYVRPHKIKNLPRCAATMLWGCSSGNLRDMGDFDRVGTPYNYMLAGCPTLVANLWDVTDRDIDKFSQVVFDKLNLSAEGVRQGRRRDGANFSLVAAVAQARTSCKLKYLTGAAPVVYGIPFYL</sequence>
<dbReference type="SUPFAM" id="SSF48452">
    <property type="entry name" value="TPR-like"/>
    <property type="match status" value="1"/>
</dbReference>
<dbReference type="GO" id="GO:0006508">
    <property type="term" value="P:proteolysis"/>
    <property type="evidence" value="ECO:0007669"/>
    <property type="project" value="InterPro"/>
</dbReference>
<dbReference type="GO" id="GO:0051307">
    <property type="term" value="P:meiotic chromosome separation"/>
    <property type="evidence" value="ECO:0007669"/>
    <property type="project" value="TreeGrafter"/>
</dbReference>
<keyword evidence="3" id="KW-0378">Hydrolase</keyword>
<evidence type="ECO:0000256" key="3">
    <source>
        <dbReference type="ARBA" id="ARBA00022801"/>
    </source>
</evidence>
<dbReference type="GO" id="GO:0072686">
    <property type="term" value="C:mitotic spindle"/>
    <property type="evidence" value="ECO:0007669"/>
    <property type="project" value="TreeGrafter"/>
</dbReference>
<dbReference type="InterPro" id="IPR011990">
    <property type="entry name" value="TPR-like_helical_dom_sf"/>
</dbReference>
<dbReference type="PROSITE" id="PS51700">
    <property type="entry name" value="SEPARIN"/>
    <property type="match status" value="1"/>
</dbReference>
<dbReference type="Pfam" id="PF03568">
    <property type="entry name" value="Separin_C"/>
    <property type="match status" value="1"/>
</dbReference>
<dbReference type="STRING" id="436010.A0A166QAV9"/>
<gene>
    <name evidence="7" type="ORF">FIBSPDRAFT_731525</name>
</gene>
<dbReference type="GO" id="GO:0044732">
    <property type="term" value="C:mitotic spindle pole body"/>
    <property type="evidence" value="ECO:0007669"/>
    <property type="project" value="TreeGrafter"/>
</dbReference>
<keyword evidence="8" id="KW-1185">Reference proteome</keyword>